<dbReference type="InterPro" id="IPR000873">
    <property type="entry name" value="AMP-dep_synth/lig_dom"/>
</dbReference>
<name>A0A6P1ZKB9_9BACT</name>
<accession>A0A6P1ZKB9</accession>
<dbReference type="GO" id="GO:0016874">
    <property type="term" value="F:ligase activity"/>
    <property type="evidence" value="ECO:0007669"/>
    <property type="project" value="UniProtKB-KW"/>
</dbReference>
<evidence type="ECO:0000313" key="3">
    <source>
        <dbReference type="Proteomes" id="UP000434052"/>
    </source>
</evidence>
<reference evidence="2 3" key="1">
    <citation type="submission" date="2018-06" db="EMBL/GenBank/DDBJ databases">
        <title>Complete genome of Desulfovibrio marinus P48SEP.</title>
        <authorList>
            <person name="Crispim J.S."/>
            <person name="Vidigal P.M.P."/>
            <person name="Silva L.C.F."/>
            <person name="Araujo L.C."/>
            <person name="Laguardia C.N."/>
            <person name="Dias R.S."/>
            <person name="Sousa M.P."/>
            <person name="Paula S.O."/>
            <person name="Silva C."/>
        </authorList>
    </citation>
    <scope>NUCLEOTIDE SEQUENCE [LARGE SCALE GENOMIC DNA]</scope>
    <source>
        <strain evidence="2 3">P48SEP</strain>
    </source>
</reference>
<dbReference type="OrthoDB" id="5484550at2"/>
<dbReference type="Pfam" id="PF00501">
    <property type="entry name" value="AMP-binding"/>
    <property type="match status" value="1"/>
</dbReference>
<sequence>MMQPTPLDAWIAEQTHGGGPLDPEKLREYQLHTLNETLAWAMENSPYHRGRLGRLPKSGLSDLGELADLPTMDESILRTRPEYVLCISQGDVARVVTLRTTGSTGEPKRLYFTAEDIAHTVDFFAVGMTQQIRSGDTAMVFMPGATPHSVGDLLRESLTRLQAECISYGFMDDPARVAEKILLHEARVLIGLPGQLLTLAREQAEALRGNISSVLLSGEHAPQWLARDIASRLDCEVFIHYGLTETGLGGGVECCAHHGMHLREADLLVEIVDPGSKQPLPAGEQGEIVLTTLRRRGMPLIRYATGDKGMLLDRDCPCGSRVARLLPLGERRGDTVPVQDSHFSLNHVDEAVFRVDRISACNAELRYGASPSEAATLRLSLATKSAGNEATHQLAAEVREAMAASPVLGPLIHSHALDVDIAWTTGAECLAAGPKRSLVIQNNQESL</sequence>
<gene>
    <name evidence="2" type="ORF">DQK91_11380</name>
</gene>
<evidence type="ECO:0000259" key="1">
    <source>
        <dbReference type="Pfam" id="PF00501"/>
    </source>
</evidence>
<dbReference type="Gene3D" id="3.40.50.12780">
    <property type="entry name" value="N-terminal domain of ligase-like"/>
    <property type="match status" value="1"/>
</dbReference>
<dbReference type="Proteomes" id="UP000434052">
    <property type="component" value="Unassembled WGS sequence"/>
</dbReference>
<evidence type="ECO:0000313" key="2">
    <source>
        <dbReference type="EMBL" id="TVM33807.1"/>
    </source>
</evidence>
<organism evidence="2 3">
    <name type="scientific">Oceanidesulfovibrio marinus</name>
    <dbReference type="NCBI Taxonomy" id="370038"/>
    <lineage>
        <taxon>Bacteria</taxon>
        <taxon>Pseudomonadati</taxon>
        <taxon>Thermodesulfobacteriota</taxon>
        <taxon>Desulfovibrionia</taxon>
        <taxon>Desulfovibrionales</taxon>
        <taxon>Desulfovibrionaceae</taxon>
        <taxon>Oceanidesulfovibrio</taxon>
    </lineage>
</organism>
<dbReference type="NCBIfam" id="NF045666">
    <property type="entry name" value="DVU1553_fam_AMP"/>
    <property type="match status" value="1"/>
</dbReference>
<dbReference type="PANTHER" id="PTHR43845:SF1">
    <property type="entry name" value="BLR5969 PROTEIN"/>
    <property type="match status" value="1"/>
</dbReference>
<dbReference type="AlphaFoldDB" id="A0A6P1ZKB9"/>
<comment type="caution">
    <text evidence="2">The sequence shown here is derived from an EMBL/GenBank/DDBJ whole genome shotgun (WGS) entry which is preliminary data.</text>
</comment>
<dbReference type="RefSeq" id="WP_144305473.1">
    <property type="nucleotide sequence ID" value="NZ_QMIF01000006.1"/>
</dbReference>
<dbReference type="SUPFAM" id="SSF56801">
    <property type="entry name" value="Acetyl-CoA synthetase-like"/>
    <property type="match status" value="1"/>
</dbReference>
<proteinExistence type="predicted"/>
<dbReference type="InterPro" id="IPR042099">
    <property type="entry name" value="ANL_N_sf"/>
</dbReference>
<dbReference type="EMBL" id="QMIF01000006">
    <property type="protein sequence ID" value="TVM33807.1"/>
    <property type="molecule type" value="Genomic_DNA"/>
</dbReference>
<feature type="domain" description="AMP-dependent synthetase/ligase" evidence="1">
    <location>
        <begin position="100"/>
        <end position="290"/>
    </location>
</feature>
<keyword evidence="2" id="KW-0436">Ligase</keyword>
<protein>
    <submittedName>
        <fullName evidence="2">Phenylacetate--CoA ligase family protein</fullName>
    </submittedName>
</protein>
<dbReference type="PANTHER" id="PTHR43845">
    <property type="entry name" value="BLR5969 PROTEIN"/>
    <property type="match status" value="1"/>
</dbReference>